<name>A0A0E9XQR5_ANGAN</name>
<organism evidence="1">
    <name type="scientific">Anguilla anguilla</name>
    <name type="common">European freshwater eel</name>
    <name type="synonym">Muraena anguilla</name>
    <dbReference type="NCBI Taxonomy" id="7936"/>
    <lineage>
        <taxon>Eukaryota</taxon>
        <taxon>Metazoa</taxon>
        <taxon>Chordata</taxon>
        <taxon>Craniata</taxon>
        <taxon>Vertebrata</taxon>
        <taxon>Euteleostomi</taxon>
        <taxon>Actinopterygii</taxon>
        <taxon>Neopterygii</taxon>
        <taxon>Teleostei</taxon>
        <taxon>Anguilliformes</taxon>
        <taxon>Anguillidae</taxon>
        <taxon>Anguilla</taxon>
    </lineage>
</organism>
<reference evidence="1" key="1">
    <citation type="submission" date="2014-11" db="EMBL/GenBank/DDBJ databases">
        <authorList>
            <person name="Amaro Gonzalez C."/>
        </authorList>
    </citation>
    <scope>NUCLEOTIDE SEQUENCE</scope>
</reference>
<sequence>MATTTKKFAIIIHVPYFFVYMQLQYRSWK</sequence>
<protein>
    <submittedName>
        <fullName evidence="1">Uncharacterized protein</fullName>
    </submittedName>
</protein>
<accession>A0A0E9XQR5</accession>
<dbReference type="EMBL" id="GBXM01003603">
    <property type="protein sequence ID" value="JAI04975.1"/>
    <property type="molecule type" value="Transcribed_RNA"/>
</dbReference>
<reference evidence="1" key="2">
    <citation type="journal article" date="2015" name="Fish Shellfish Immunol.">
        <title>Early steps in the European eel (Anguilla anguilla)-Vibrio vulnificus interaction in the gills: Role of the RtxA13 toxin.</title>
        <authorList>
            <person name="Callol A."/>
            <person name="Pajuelo D."/>
            <person name="Ebbesson L."/>
            <person name="Teles M."/>
            <person name="MacKenzie S."/>
            <person name="Amaro C."/>
        </authorList>
    </citation>
    <scope>NUCLEOTIDE SEQUENCE</scope>
</reference>
<proteinExistence type="predicted"/>
<dbReference type="AlphaFoldDB" id="A0A0E9XQR5"/>
<evidence type="ECO:0000313" key="1">
    <source>
        <dbReference type="EMBL" id="JAI04975.1"/>
    </source>
</evidence>